<keyword evidence="3" id="KW-1185">Reference proteome</keyword>
<keyword evidence="1" id="KW-1133">Transmembrane helix</keyword>
<dbReference type="EMBL" id="VNIM01000035">
    <property type="protein sequence ID" value="TVV74359.1"/>
    <property type="molecule type" value="Genomic_DNA"/>
</dbReference>
<gene>
    <name evidence="2" type="ORF">FOY91_10250</name>
</gene>
<accession>A0A558R4S5</accession>
<evidence type="ECO:0000313" key="2">
    <source>
        <dbReference type="EMBL" id="TVV74359.1"/>
    </source>
</evidence>
<keyword evidence="1" id="KW-0812">Transmembrane</keyword>
<dbReference type="AlphaFoldDB" id="A0A558R4S5"/>
<name>A0A558R4S5_9SPHN</name>
<reference evidence="2 3" key="1">
    <citation type="submission" date="2019-07" db="EMBL/GenBank/DDBJ databases">
        <title>Sphingomonas solaris sp. nov., isolated from a solar panel from Boston, Massachusetts.</title>
        <authorList>
            <person name="Tanner K."/>
            <person name="Pascual J."/>
            <person name="Mancuso C."/>
            <person name="Pereto J."/>
            <person name="Khalil A."/>
            <person name="Vilanova C."/>
        </authorList>
    </citation>
    <scope>NUCLEOTIDE SEQUENCE [LARGE SCALE GENOMIC DNA]</scope>
    <source>
        <strain evidence="2 3">R4DWN</strain>
    </source>
</reference>
<evidence type="ECO:0000313" key="3">
    <source>
        <dbReference type="Proteomes" id="UP000318681"/>
    </source>
</evidence>
<sequence length="88" mass="8594">MDDIDEALTRLARAPVPALDGLEARVLAQIAMPRAAQAGFGVGAITIAALAIGMIGAGFPASPSTAAPLSPFGANSPLAPSTLLAGAQ</sequence>
<organism evidence="2 3">
    <name type="scientific">Alterirhizorhabdus solaris</name>
    <dbReference type="NCBI Taxonomy" id="2529389"/>
    <lineage>
        <taxon>Bacteria</taxon>
        <taxon>Pseudomonadati</taxon>
        <taxon>Pseudomonadota</taxon>
        <taxon>Alphaproteobacteria</taxon>
        <taxon>Sphingomonadales</taxon>
        <taxon>Rhizorhabdaceae</taxon>
        <taxon>Alterirhizorhabdus</taxon>
    </lineage>
</organism>
<feature type="transmembrane region" description="Helical" evidence="1">
    <location>
        <begin position="38"/>
        <end position="59"/>
    </location>
</feature>
<protein>
    <submittedName>
        <fullName evidence="2">Uncharacterized protein</fullName>
    </submittedName>
</protein>
<evidence type="ECO:0000256" key="1">
    <source>
        <dbReference type="SAM" id="Phobius"/>
    </source>
</evidence>
<comment type="caution">
    <text evidence="2">The sequence shown here is derived from an EMBL/GenBank/DDBJ whole genome shotgun (WGS) entry which is preliminary data.</text>
</comment>
<keyword evidence="1" id="KW-0472">Membrane</keyword>
<proteinExistence type="predicted"/>
<dbReference type="OrthoDB" id="7585801at2"/>
<dbReference type="Proteomes" id="UP000318681">
    <property type="component" value="Unassembled WGS sequence"/>
</dbReference>